<dbReference type="Proteomes" id="UP000672009">
    <property type="component" value="Chromosome"/>
</dbReference>
<evidence type="ECO:0000313" key="1">
    <source>
        <dbReference type="EMBL" id="QTR52295.1"/>
    </source>
</evidence>
<protein>
    <submittedName>
        <fullName evidence="1">Uncharacterized protein</fullName>
    </submittedName>
</protein>
<keyword evidence="2" id="KW-1185">Reference proteome</keyword>
<dbReference type="AlphaFoldDB" id="A0A975IH57"/>
<name>A0A975IH57_9GAMM</name>
<dbReference type="RefSeq" id="WP_210217847.1">
    <property type="nucleotide sequence ID" value="NZ_CP072793.1"/>
</dbReference>
<accession>A0A975IH57</accession>
<gene>
    <name evidence="1" type="ORF">J9260_11155</name>
</gene>
<reference evidence="1" key="1">
    <citation type="submission" date="2021-04" db="EMBL/GenBank/DDBJ databases">
        <title>Genomics, taxonomy and metabolism of representatives of sulfur bacteria of the genus Thiothrix: Thiothrix fructosivorans QT, Thiothrix unzii A1T and three new species, Thiothrix subterranea sp. nov., Thiothrix litoralis sp. nov. and 'Candidatus Thiothrix anitrata' sp. nov.</title>
        <authorList>
            <person name="Ravin N.V."/>
            <person name="Smolyakov D."/>
            <person name="Rudenko T.S."/>
            <person name="Mardanov A.V."/>
            <person name="Beletsky A.V."/>
            <person name="Markov N.D."/>
            <person name="Fomenkov A.I."/>
            <person name="Roberts R.J."/>
            <person name="Karnachuk O.V."/>
            <person name="Novikov A."/>
            <person name="Grabovich M.Y."/>
        </authorList>
    </citation>
    <scope>NUCLEOTIDE SEQUENCE</scope>
    <source>
        <strain evidence="1">A1</strain>
    </source>
</reference>
<dbReference type="KEGG" id="tun:J9260_11155"/>
<sequence length="205" mass="23203">MTDDRIKNKAAINQLVSEFLKLQIVEISEKPDSNKQRERYFRLIDIAERVGSGNYDYVEIVNLFITLENKANEMVNQLIALSHATDLEGLDKSGSLGYVDNRLIDAADNAHKHYIRKRDSNRSSNAGKAKSDKELENAINKLEPLFEKFHSPETKILDGRGNEIPRSKWGAETFFNFCTEKSGTGFGKKMIKKAYKVLQGKASAM</sequence>
<organism evidence="1 2">
    <name type="scientific">Thiothrix unzii</name>
    <dbReference type="NCBI Taxonomy" id="111769"/>
    <lineage>
        <taxon>Bacteria</taxon>
        <taxon>Pseudomonadati</taxon>
        <taxon>Pseudomonadota</taxon>
        <taxon>Gammaproteobacteria</taxon>
        <taxon>Thiotrichales</taxon>
        <taxon>Thiotrichaceae</taxon>
        <taxon>Thiothrix</taxon>
    </lineage>
</organism>
<dbReference type="EMBL" id="CP072793">
    <property type="protein sequence ID" value="QTR52295.1"/>
    <property type="molecule type" value="Genomic_DNA"/>
</dbReference>
<proteinExistence type="predicted"/>
<evidence type="ECO:0000313" key="2">
    <source>
        <dbReference type="Proteomes" id="UP000672009"/>
    </source>
</evidence>